<reference evidence="1 2" key="1">
    <citation type="journal article" date="2015" name="Genome Announc.">
        <title>Expanding the biotechnology potential of lactobacilli through comparative genomics of 213 strains and associated genera.</title>
        <authorList>
            <person name="Sun Z."/>
            <person name="Harris H.M."/>
            <person name="McCann A."/>
            <person name="Guo C."/>
            <person name="Argimon S."/>
            <person name="Zhang W."/>
            <person name="Yang X."/>
            <person name="Jeffery I.B."/>
            <person name="Cooney J.C."/>
            <person name="Kagawa T.F."/>
            <person name="Liu W."/>
            <person name="Song Y."/>
            <person name="Salvetti E."/>
            <person name="Wrobel A."/>
            <person name="Rasinkangas P."/>
            <person name="Parkhill J."/>
            <person name="Rea M.C."/>
            <person name="O'Sullivan O."/>
            <person name="Ritari J."/>
            <person name="Douillard F.P."/>
            <person name="Paul Ross R."/>
            <person name="Yang R."/>
            <person name="Briner A.E."/>
            <person name="Felis G.E."/>
            <person name="de Vos W.M."/>
            <person name="Barrangou R."/>
            <person name="Klaenhammer T.R."/>
            <person name="Caufield P.W."/>
            <person name="Cui Y."/>
            <person name="Zhang H."/>
            <person name="O'Toole P.W."/>
        </authorList>
    </citation>
    <scope>NUCLEOTIDE SEQUENCE [LARGE SCALE GENOMIC DNA]</scope>
    <source>
        <strain evidence="1 2">DSM 22467</strain>
    </source>
</reference>
<dbReference type="AlphaFoldDB" id="A0A0R2LT12"/>
<proteinExistence type="predicted"/>
<organism evidence="1 2">
    <name type="scientific">Levilactobacillus paucivorans</name>
    <dbReference type="NCBI Taxonomy" id="616990"/>
    <lineage>
        <taxon>Bacteria</taxon>
        <taxon>Bacillati</taxon>
        <taxon>Bacillota</taxon>
        <taxon>Bacilli</taxon>
        <taxon>Lactobacillales</taxon>
        <taxon>Lactobacillaceae</taxon>
        <taxon>Levilactobacillus</taxon>
    </lineage>
</organism>
<accession>A0A0R2LT12</accession>
<keyword evidence="2" id="KW-1185">Reference proteome</keyword>
<protein>
    <submittedName>
        <fullName evidence="1">Uncharacterized protein</fullName>
    </submittedName>
</protein>
<dbReference type="EMBL" id="JQCA01000037">
    <property type="protein sequence ID" value="KRO04326.1"/>
    <property type="molecule type" value="Genomic_DNA"/>
</dbReference>
<gene>
    <name evidence="1" type="ORF">IV54_GL001385</name>
</gene>
<comment type="caution">
    <text evidence="1">The sequence shown here is derived from an EMBL/GenBank/DDBJ whole genome shotgun (WGS) entry which is preliminary data.</text>
</comment>
<evidence type="ECO:0000313" key="2">
    <source>
        <dbReference type="Proteomes" id="UP000051906"/>
    </source>
</evidence>
<name>A0A0R2LT12_9LACO</name>
<sequence length="114" mass="13024">MFEVISMQNLNLNRAALSDRVATAYKELFSSRPVVQGQVVDAQMPESQLTYFIRQALDRHYFVRLQFKSSNPDIAPAVAMGHLKEDTAGHLVLKQDHRLTTIVAPRLLRSIQRF</sequence>
<dbReference type="STRING" id="616990.IV54_GL001385"/>
<dbReference type="Proteomes" id="UP000051906">
    <property type="component" value="Unassembled WGS sequence"/>
</dbReference>
<evidence type="ECO:0000313" key="1">
    <source>
        <dbReference type="EMBL" id="KRO04326.1"/>
    </source>
</evidence>
<dbReference type="PATRIC" id="fig|616990.3.peg.1477"/>